<name>A0A0P0W9L3_ORYSJ</name>
<sequence length="520" mass="58903">MGHRKRSKVDISSESNSDNDCSLSSDNHDGDVHLSNHDESSDNHDQHFEENDPLLHLTKEELMKKLKIKLGKRPFTHDHKKKRQKVESDSIIDDALLEIHNDLVLHSLKMKLSMLGEQSENKRKTFEKDNKCEEVFTRFNVKYFSEVINNLSVHDKEVIGRTCFKSLLNFQSSFVPNQFASWIANHVDVSSSDIVVDDKIDTVASSDDVPKKHNNTSFFEMVDSSIPNMLPVDIKNKIHGLLVHYFGNEDDMADERPKKLLVDVLALLADASKSNADTNLSSEVDKLSKSCNPTDQNNDEKNDVTSAHSPKDNMDNDIDDNRNANNKEEIDNVHVAKIMKKLTKEGQEFVTPVNCNPDCNIPSCLAPNKAKSRIVGFNNREPVLSDDDFPKFQIWDPADDIDILNNEVTPVFNHNEKYVVPDSFSPTPAKQAIKKLISTKNLSQTLEDNIEDCVNCSDNEDKENVDTAQQFIKQNSIKKNDLMKHPSKTNFGMVQKSFSGASLARPIETCDMEYNFSYSV</sequence>
<feature type="region of interest" description="Disordered" evidence="1">
    <location>
        <begin position="278"/>
        <end position="328"/>
    </location>
</feature>
<keyword evidence="3" id="KW-1185">Reference proteome</keyword>
<reference evidence="2 3" key="2">
    <citation type="journal article" date="2013" name="Plant Cell Physiol.">
        <title>Rice Annotation Project Database (RAP-DB): an integrative and interactive database for rice genomics.</title>
        <authorList>
            <person name="Sakai H."/>
            <person name="Lee S.S."/>
            <person name="Tanaka T."/>
            <person name="Numa H."/>
            <person name="Kim J."/>
            <person name="Kawahara Y."/>
            <person name="Wakimoto H."/>
            <person name="Yang C.C."/>
            <person name="Iwamoto M."/>
            <person name="Abe T."/>
            <person name="Yamada Y."/>
            <person name="Muto A."/>
            <person name="Inokuchi H."/>
            <person name="Ikemura T."/>
            <person name="Matsumoto T."/>
            <person name="Sasaki T."/>
            <person name="Itoh T."/>
        </authorList>
    </citation>
    <scope>NUCLEOTIDE SEQUENCE [LARGE SCALE GENOMIC DNA]</scope>
    <source>
        <strain evidence="3">cv. Nipponbare</strain>
    </source>
</reference>
<evidence type="ECO:0000256" key="1">
    <source>
        <dbReference type="SAM" id="MobiDB-lite"/>
    </source>
</evidence>
<organism evidence="2 3">
    <name type="scientific">Oryza sativa subsp. japonica</name>
    <name type="common">Rice</name>
    <dbReference type="NCBI Taxonomy" id="39947"/>
    <lineage>
        <taxon>Eukaryota</taxon>
        <taxon>Viridiplantae</taxon>
        <taxon>Streptophyta</taxon>
        <taxon>Embryophyta</taxon>
        <taxon>Tracheophyta</taxon>
        <taxon>Spermatophyta</taxon>
        <taxon>Magnoliopsida</taxon>
        <taxon>Liliopsida</taxon>
        <taxon>Poales</taxon>
        <taxon>Poaceae</taxon>
        <taxon>BOP clade</taxon>
        <taxon>Oryzoideae</taxon>
        <taxon>Oryzeae</taxon>
        <taxon>Oryzinae</taxon>
        <taxon>Oryza</taxon>
        <taxon>Oryza sativa</taxon>
    </lineage>
</organism>
<accession>A0A0P0W9L3</accession>
<proteinExistence type="predicted"/>
<feature type="compositionally biased region" description="Basic and acidic residues" evidence="1">
    <location>
        <begin position="298"/>
        <end position="328"/>
    </location>
</feature>
<gene>
    <name evidence="2" type="ordered locus">Os04g0377400</name>
    <name evidence="2" type="ORF">OSNPB_040377400</name>
</gene>
<reference evidence="2 3" key="3">
    <citation type="journal article" date="2013" name="Rice">
        <title>Improvement of the Oryza sativa Nipponbare reference genome using next generation sequence and optical map data.</title>
        <authorList>
            <person name="Kawahara Y."/>
            <person name="de la Bastide M."/>
            <person name="Hamilton J.P."/>
            <person name="Kanamori H."/>
            <person name="McCombie W.R."/>
            <person name="Ouyang S."/>
            <person name="Schwartz D.C."/>
            <person name="Tanaka T."/>
            <person name="Wu J."/>
            <person name="Zhou S."/>
            <person name="Childs K.L."/>
            <person name="Davidson R.M."/>
            <person name="Lin H."/>
            <person name="Quesada-Ocampo L."/>
            <person name="Vaillancourt B."/>
            <person name="Sakai H."/>
            <person name="Lee S.S."/>
            <person name="Kim J."/>
            <person name="Numa H."/>
            <person name="Itoh T."/>
            <person name="Buell C.R."/>
            <person name="Matsumoto T."/>
        </authorList>
    </citation>
    <scope>NUCLEOTIDE SEQUENCE [LARGE SCALE GENOMIC DNA]</scope>
    <source>
        <strain evidence="3">cv. Nipponbare</strain>
    </source>
</reference>
<feature type="compositionally biased region" description="Low complexity" evidence="1">
    <location>
        <begin position="10"/>
        <end position="25"/>
    </location>
</feature>
<reference evidence="3" key="1">
    <citation type="journal article" date="2005" name="Nature">
        <title>The map-based sequence of the rice genome.</title>
        <authorList>
            <consortium name="International rice genome sequencing project (IRGSP)"/>
            <person name="Matsumoto T."/>
            <person name="Wu J."/>
            <person name="Kanamori H."/>
            <person name="Katayose Y."/>
            <person name="Fujisawa M."/>
            <person name="Namiki N."/>
            <person name="Mizuno H."/>
            <person name="Yamamoto K."/>
            <person name="Antonio B.A."/>
            <person name="Baba T."/>
            <person name="Sakata K."/>
            <person name="Nagamura Y."/>
            <person name="Aoki H."/>
            <person name="Arikawa K."/>
            <person name="Arita K."/>
            <person name="Bito T."/>
            <person name="Chiden Y."/>
            <person name="Fujitsuka N."/>
            <person name="Fukunaka R."/>
            <person name="Hamada M."/>
            <person name="Harada C."/>
            <person name="Hayashi A."/>
            <person name="Hijishita S."/>
            <person name="Honda M."/>
            <person name="Hosokawa S."/>
            <person name="Ichikawa Y."/>
            <person name="Idonuma A."/>
            <person name="Iijima M."/>
            <person name="Ikeda M."/>
            <person name="Ikeno M."/>
            <person name="Ito K."/>
            <person name="Ito S."/>
            <person name="Ito T."/>
            <person name="Ito Y."/>
            <person name="Ito Y."/>
            <person name="Iwabuchi A."/>
            <person name="Kamiya K."/>
            <person name="Karasawa W."/>
            <person name="Kurita K."/>
            <person name="Katagiri S."/>
            <person name="Kikuta A."/>
            <person name="Kobayashi H."/>
            <person name="Kobayashi N."/>
            <person name="Machita K."/>
            <person name="Maehara T."/>
            <person name="Masukawa M."/>
            <person name="Mizubayashi T."/>
            <person name="Mukai Y."/>
            <person name="Nagasaki H."/>
            <person name="Nagata Y."/>
            <person name="Naito S."/>
            <person name="Nakashima M."/>
            <person name="Nakama Y."/>
            <person name="Nakamichi Y."/>
            <person name="Nakamura M."/>
            <person name="Meguro A."/>
            <person name="Negishi M."/>
            <person name="Ohta I."/>
            <person name="Ohta T."/>
            <person name="Okamoto M."/>
            <person name="Ono N."/>
            <person name="Saji S."/>
            <person name="Sakaguchi M."/>
            <person name="Sakai K."/>
            <person name="Shibata M."/>
            <person name="Shimokawa T."/>
            <person name="Song J."/>
            <person name="Takazaki Y."/>
            <person name="Terasawa K."/>
            <person name="Tsugane M."/>
            <person name="Tsuji K."/>
            <person name="Ueda S."/>
            <person name="Waki K."/>
            <person name="Yamagata H."/>
            <person name="Yamamoto M."/>
            <person name="Yamamoto S."/>
            <person name="Yamane H."/>
            <person name="Yoshiki S."/>
            <person name="Yoshihara R."/>
            <person name="Yukawa K."/>
            <person name="Zhong H."/>
            <person name="Yano M."/>
            <person name="Yuan Q."/>
            <person name="Ouyang S."/>
            <person name="Liu J."/>
            <person name="Jones K.M."/>
            <person name="Gansberger K."/>
            <person name="Moffat K."/>
            <person name="Hill J."/>
            <person name="Bera J."/>
            <person name="Fadrosh D."/>
            <person name="Jin S."/>
            <person name="Johri S."/>
            <person name="Kim M."/>
            <person name="Overton L."/>
            <person name="Reardon M."/>
            <person name="Tsitrin T."/>
            <person name="Vuong H."/>
            <person name="Weaver B."/>
            <person name="Ciecko A."/>
            <person name="Tallon L."/>
            <person name="Jackson J."/>
            <person name="Pai G."/>
            <person name="Aken S.V."/>
            <person name="Utterback T."/>
            <person name="Reidmuller S."/>
            <person name="Feldblyum T."/>
            <person name="Hsiao J."/>
            <person name="Zismann V."/>
            <person name="Iobst S."/>
            <person name="de Vazeille A.R."/>
            <person name="Buell C.R."/>
            <person name="Ying K."/>
            <person name="Li Y."/>
            <person name="Lu T."/>
            <person name="Huang Y."/>
            <person name="Zhao Q."/>
            <person name="Feng Q."/>
            <person name="Zhang L."/>
            <person name="Zhu J."/>
            <person name="Weng Q."/>
            <person name="Mu J."/>
            <person name="Lu Y."/>
            <person name="Fan D."/>
            <person name="Liu Y."/>
            <person name="Guan J."/>
            <person name="Zhang Y."/>
            <person name="Yu S."/>
            <person name="Liu X."/>
            <person name="Zhang Y."/>
            <person name="Hong G."/>
            <person name="Han B."/>
            <person name="Choisne N."/>
            <person name="Demange N."/>
            <person name="Orjeda G."/>
            <person name="Samain S."/>
            <person name="Cattolico L."/>
            <person name="Pelletier E."/>
            <person name="Couloux A."/>
            <person name="Segurens B."/>
            <person name="Wincker P."/>
            <person name="D'Hont A."/>
            <person name="Scarpelli C."/>
            <person name="Weissenbach J."/>
            <person name="Salanoubat M."/>
            <person name="Quetier F."/>
            <person name="Yu Y."/>
            <person name="Kim H.R."/>
            <person name="Rambo T."/>
            <person name="Currie J."/>
            <person name="Collura K."/>
            <person name="Luo M."/>
            <person name="Yang T."/>
            <person name="Ammiraju J.S.S."/>
            <person name="Engler F."/>
            <person name="Soderlund C."/>
            <person name="Wing R.A."/>
            <person name="Palmer L.E."/>
            <person name="de la Bastide M."/>
            <person name="Spiegel L."/>
            <person name="Nascimento L."/>
            <person name="Zutavern T."/>
            <person name="O'Shaughnessy A."/>
            <person name="Dike S."/>
            <person name="Dedhia N."/>
            <person name="Preston R."/>
            <person name="Balija V."/>
            <person name="McCombie W.R."/>
            <person name="Chow T."/>
            <person name="Chen H."/>
            <person name="Chung M."/>
            <person name="Chen C."/>
            <person name="Shaw J."/>
            <person name="Wu H."/>
            <person name="Hsiao K."/>
            <person name="Chao Y."/>
            <person name="Chu M."/>
            <person name="Cheng C."/>
            <person name="Hour A."/>
            <person name="Lee P."/>
            <person name="Lin S."/>
            <person name="Lin Y."/>
            <person name="Liou J."/>
            <person name="Liu S."/>
            <person name="Hsing Y."/>
            <person name="Raghuvanshi S."/>
            <person name="Mohanty A."/>
            <person name="Bharti A.K."/>
            <person name="Gaur A."/>
            <person name="Gupta V."/>
            <person name="Kumar D."/>
            <person name="Ravi V."/>
            <person name="Vij S."/>
            <person name="Kapur A."/>
            <person name="Khurana P."/>
            <person name="Khurana P."/>
            <person name="Khurana J.P."/>
            <person name="Tyagi A.K."/>
            <person name="Gaikwad K."/>
            <person name="Singh A."/>
            <person name="Dalal V."/>
            <person name="Srivastava S."/>
            <person name="Dixit A."/>
            <person name="Pal A.K."/>
            <person name="Ghazi I.A."/>
            <person name="Yadav M."/>
            <person name="Pandit A."/>
            <person name="Bhargava A."/>
            <person name="Sureshbabu K."/>
            <person name="Batra K."/>
            <person name="Sharma T.R."/>
            <person name="Mohapatra T."/>
            <person name="Singh N.K."/>
            <person name="Messing J."/>
            <person name="Nelson A.B."/>
            <person name="Fuks G."/>
            <person name="Kavchok S."/>
            <person name="Keizer G."/>
            <person name="Linton E."/>
            <person name="Llaca V."/>
            <person name="Song R."/>
            <person name="Tanyolac B."/>
            <person name="Young S."/>
            <person name="Ho-Il K."/>
            <person name="Hahn J.H."/>
            <person name="Sangsakoo G."/>
            <person name="Vanavichit A."/>
            <person name="de Mattos Luiz.A.T."/>
            <person name="Zimmer P.D."/>
            <person name="Malone G."/>
            <person name="Dellagostin O."/>
            <person name="de Oliveira A.C."/>
            <person name="Bevan M."/>
            <person name="Bancroft I."/>
            <person name="Minx P."/>
            <person name="Cordum H."/>
            <person name="Wilson R."/>
            <person name="Cheng Z."/>
            <person name="Jin W."/>
            <person name="Jiang J."/>
            <person name="Leong S.A."/>
            <person name="Iwama H."/>
            <person name="Gojobori T."/>
            <person name="Itoh T."/>
            <person name="Niimura Y."/>
            <person name="Fujii Y."/>
            <person name="Habara T."/>
            <person name="Sakai H."/>
            <person name="Sato Y."/>
            <person name="Wilson G."/>
            <person name="Kumar K."/>
            <person name="McCouch S."/>
            <person name="Juretic N."/>
            <person name="Hoen D."/>
            <person name="Wright S."/>
            <person name="Bruskiewich R."/>
            <person name="Bureau T."/>
            <person name="Miyao A."/>
            <person name="Hirochika H."/>
            <person name="Nishikawa T."/>
            <person name="Kadowaki K."/>
            <person name="Sugiura M."/>
            <person name="Burr B."/>
            <person name="Sasaki T."/>
        </authorList>
    </citation>
    <scope>NUCLEOTIDE SEQUENCE [LARGE SCALE GENOMIC DNA]</scope>
    <source>
        <strain evidence="3">cv. Nipponbare</strain>
    </source>
</reference>
<dbReference type="EMBL" id="AP014960">
    <property type="protein sequence ID" value="BAS88862.1"/>
    <property type="molecule type" value="Genomic_DNA"/>
</dbReference>
<dbReference type="AlphaFoldDB" id="A0A0P0W9L3"/>
<evidence type="ECO:0000313" key="3">
    <source>
        <dbReference type="Proteomes" id="UP000059680"/>
    </source>
</evidence>
<feature type="compositionally biased region" description="Basic and acidic residues" evidence="1">
    <location>
        <begin position="26"/>
        <end position="48"/>
    </location>
</feature>
<feature type="region of interest" description="Disordered" evidence="1">
    <location>
        <begin position="1"/>
        <end position="48"/>
    </location>
</feature>
<dbReference type="InParanoid" id="A0A0P0W9L3"/>
<evidence type="ECO:0000313" key="2">
    <source>
        <dbReference type="EMBL" id="BAS88862.1"/>
    </source>
</evidence>
<dbReference type="Proteomes" id="UP000059680">
    <property type="component" value="Chromosome 4"/>
</dbReference>
<protein>
    <submittedName>
        <fullName evidence="2">Os04g0377400 protein</fullName>
    </submittedName>
</protein>
<dbReference type="PaxDb" id="39947-A0A0P0W9L3"/>